<accession>A0A086XZW7</accession>
<dbReference type="InterPro" id="IPR000620">
    <property type="entry name" value="EamA_dom"/>
</dbReference>
<feature type="transmembrane region" description="Helical" evidence="6">
    <location>
        <begin position="172"/>
        <end position="195"/>
    </location>
</feature>
<dbReference type="GO" id="GO:0005886">
    <property type="term" value="C:plasma membrane"/>
    <property type="evidence" value="ECO:0007669"/>
    <property type="project" value="InterPro"/>
</dbReference>
<protein>
    <submittedName>
        <fullName evidence="8">Membrane protein</fullName>
    </submittedName>
</protein>
<dbReference type="Gene3D" id="1.10.3730.20">
    <property type="match status" value="1"/>
</dbReference>
<dbReference type="Pfam" id="PF00892">
    <property type="entry name" value="EamA"/>
    <property type="match status" value="2"/>
</dbReference>
<keyword evidence="9" id="KW-1185">Reference proteome</keyword>
<dbReference type="InterPro" id="IPR037185">
    <property type="entry name" value="EmrE-like"/>
</dbReference>
<keyword evidence="5 6" id="KW-0472">Membrane</keyword>
<gene>
    <name evidence="8" type="ORF">CG50_16350</name>
</gene>
<feature type="domain" description="EamA" evidence="7">
    <location>
        <begin position="149"/>
        <end position="274"/>
    </location>
</feature>
<comment type="subcellular location">
    <subcellularLocation>
        <location evidence="1">Membrane</location>
        <topology evidence="1">Multi-pass membrane protein</topology>
    </subcellularLocation>
</comment>
<dbReference type="PANTHER" id="PTHR22911:SF6">
    <property type="entry name" value="SOLUTE CARRIER FAMILY 35 MEMBER G1"/>
    <property type="match status" value="1"/>
</dbReference>
<evidence type="ECO:0000256" key="3">
    <source>
        <dbReference type="ARBA" id="ARBA00022692"/>
    </source>
</evidence>
<feature type="transmembrane region" description="Helical" evidence="6">
    <location>
        <begin position="207"/>
        <end position="228"/>
    </location>
</feature>
<comment type="similarity">
    <text evidence="2">Belongs to the drug/metabolite transporter (DMT) superfamily. 10 TMS drug/metabolite exporter (DME) (TC 2.A.7.3) family.</text>
</comment>
<dbReference type="Proteomes" id="UP000028824">
    <property type="component" value="Unassembled WGS sequence"/>
</dbReference>
<evidence type="ECO:0000256" key="4">
    <source>
        <dbReference type="ARBA" id="ARBA00022989"/>
    </source>
</evidence>
<evidence type="ECO:0000313" key="8">
    <source>
        <dbReference type="EMBL" id="KFI27567.1"/>
    </source>
</evidence>
<dbReference type="OrthoDB" id="7165334at2"/>
<dbReference type="STRING" id="1105367.CG50_16350"/>
<dbReference type="PRINTS" id="PR00342">
    <property type="entry name" value="RHESUSRHD"/>
</dbReference>
<evidence type="ECO:0000259" key="7">
    <source>
        <dbReference type="Pfam" id="PF00892"/>
    </source>
</evidence>
<organism evidence="8 9">
    <name type="scientific">Paenirhodobacter enshiensis</name>
    <dbReference type="NCBI Taxonomy" id="1105367"/>
    <lineage>
        <taxon>Bacteria</taxon>
        <taxon>Pseudomonadati</taxon>
        <taxon>Pseudomonadota</taxon>
        <taxon>Alphaproteobacteria</taxon>
        <taxon>Rhodobacterales</taxon>
        <taxon>Rhodobacter group</taxon>
        <taxon>Paenirhodobacter</taxon>
    </lineage>
</organism>
<dbReference type="RefSeq" id="WP_036636621.1">
    <property type="nucleotide sequence ID" value="NZ_JFZB01000009.1"/>
</dbReference>
<evidence type="ECO:0000256" key="1">
    <source>
        <dbReference type="ARBA" id="ARBA00004141"/>
    </source>
</evidence>
<feature type="transmembrane region" description="Helical" evidence="6">
    <location>
        <begin position="92"/>
        <end position="113"/>
    </location>
</feature>
<comment type="caution">
    <text evidence="8">The sequence shown here is derived from an EMBL/GenBank/DDBJ whole genome shotgun (WGS) entry which is preliminary data.</text>
</comment>
<name>A0A086XZW7_9RHOB</name>
<dbReference type="InterPro" id="IPR002229">
    <property type="entry name" value="RhesusRHD"/>
</dbReference>
<evidence type="ECO:0000313" key="9">
    <source>
        <dbReference type="Proteomes" id="UP000028824"/>
    </source>
</evidence>
<feature type="transmembrane region" description="Helical" evidence="6">
    <location>
        <begin position="120"/>
        <end position="137"/>
    </location>
</feature>
<dbReference type="eggNOG" id="COG0697">
    <property type="taxonomic scope" value="Bacteria"/>
</dbReference>
<dbReference type="AlphaFoldDB" id="A0A086XZW7"/>
<evidence type="ECO:0000256" key="2">
    <source>
        <dbReference type="ARBA" id="ARBA00009853"/>
    </source>
</evidence>
<sequence>MENMRGALLMVASMLGFAAEDAFIKLMTADLPIGQVILVLGALGTGVFALAARARGEALFARDLLRWPLLLRSFCEFAAACLYISAIALTPLAQASAIQQALPLVVTMGAALFMGERVGWRRWSAIGVGFAGVLVVIHPGTEGFSALSLLSLGSVFWLALRDLVTRTMPPTVSALQIAVWGFAALLPAGGLLLALQGDSLQPMDGMHWGWAVGGSVFGVLGYYALIGAVRVGEMSVVTPFRYSRLIFAVLIGWIAFGEAPTLATLAGGALIVASGLYTLWRQTVAMRAEGRQSRTVRR</sequence>
<keyword evidence="3 6" id="KW-0812">Transmembrane</keyword>
<feature type="domain" description="EamA" evidence="7">
    <location>
        <begin position="5"/>
        <end position="137"/>
    </location>
</feature>
<proteinExistence type="inferred from homology"/>
<feature type="transmembrane region" description="Helical" evidence="6">
    <location>
        <begin position="64"/>
        <end position="86"/>
    </location>
</feature>
<reference evidence="8 9" key="1">
    <citation type="submission" date="2014-03" db="EMBL/GenBank/DDBJ databases">
        <title>Genome of Paenirhodobacter enshiensis DW2-9.</title>
        <authorList>
            <person name="Wang D."/>
            <person name="Wang G."/>
        </authorList>
    </citation>
    <scope>NUCLEOTIDE SEQUENCE [LARGE SCALE GENOMIC DNA]</scope>
    <source>
        <strain evidence="8 9">DW2-9</strain>
    </source>
</reference>
<dbReference type="PANTHER" id="PTHR22911">
    <property type="entry name" value="ACYL-MALONYL CONDENSING ENZYME-RELATED"/>
    <property type="match status" value="1"/>
</dbReference>
<feature type="transmembrane region" description="Helical" evidence="6">
    <location>
        <begin position="143"/>
        <end position="160"/>
    </location>
</feature>
<feature type="transmembrane region" description="Helical" evidence="6">
    <location>
        <begin position="32"/>
        <end position="52"/>
    </location>
</feature>
<dbReference type="EMBL" id="JFZB01000009">
    <property type="protein sequence ID" value="KFI27567.1"/>
    <property type="molecule type" value="Genomic_DNA"/>
</dbReference>
<keyword evidence="4 6" id="KW-1133">Transmembrane helix</keyword>
<feature type="transmembrane region" description="Helical" evidence="6">
    <location>
        <begin position="240"/>
        <end position="256"/>
    </location>
</feature>
<evidence type="ECO:0000256" key="6">
    <source>
        <dbReference type="SAM" id="Phobius"/>
    </source>
</evidence>
<feature type="transmembrane region" description="Helical" evidence="6">
    <location>
        <begin position="262"/>
        <end position="280"/>
    </location>
</feature>
<dbReference type="SUPFAM" id="SSF103481">
    <property type="entry name" value="Multidrug resistance efflux transporter EmrE"/>
    <property type="match status" value="2"/>
</dbReference>
<evidence type="ECO:0000256" key="5">
    <source>
        <dbReference type="ARBA" id="ARBA00023136"/>
    </source>
</evidence>